<proteinExistence type="predicted"/>
<sequence length="230" mass="26757">MQLISRKGGLELVNKPICVIDYNKYVGGVDLKDQLIESFLLERKRTKVWYKKLFNHFVNTAVLNAYILFRKEGSKEDHLSFRIDLVNKIIALYHTQKLGKQKGRPSDTECTRLMGQHFIQEDPKTETFKVEEESVWYIPKVERERKLEDTEHAFLECPSFSKERDKLRCNLGIILTPEATVKQMLASEANWKAVAGWEAFITKTREVRREGQKGTRHRVGVGFRATSPLK</sequence>
<dbReference type="AlphaFoldDB" id="A0A8K0KLP4"/>
<evidence type="ECO:0000313" key="3">
    <source>
        <dbReference type="EMBL" id="KAG8237377.1"/>
    </source>
</evidence>
<evidence type="ECO:0000259" key="2">
    <source>
        <dbReference type="Pfam" id="PF13843"/>
    </source>
</evidence>
<organism evidence="3 4">
    <name type="scientific">Ladona fulva</name>
    <name type="common">Scarce chaser dragonfly</name>
    <name type="synonym">Libellula fulva</name>
    <dbReference type="NCBI Taxonomy" id="123851"/>
    <lineage>
        <taxon>Eukaryota</taxon>
        <taxon>Metazoa</taxon>
        <taxon>Ecdysozoa</taxon>
        <taxon>Arthropoda</taxon>
        <taxon>Hexapoda</taxon>
        <taxon>Insecta</taxon>
        <taxon>Pterygota</taxon>
        <taxon>Palaeoptera</taxon>
        <taxon>Odonata</taxon>
        <taxon>Epiprocta</taxon>
        <taxon>Anisoptera</taxon>
        <taxon>Libelluloidea</taxon>
        <taxon>Libellulidae</taxon>
        <taxon>Ladona</taxon>
    </lineage>
</organism>
<comment type="caution">
    <text evidence="3">The sequence shown here is derived from an EMBL/GenBank/DDBJ whole genome shotgun (WGS) entry which is preliminary data.</text>
</comment>
<dbReference type="PANTHER" id="PTHR46599">
    <property type="entry name" value="PIGGYBAC TRANSPOSABLE ELEMENT-DERIVED PROTEIN 4"/>
    <property type="match status" value="1"/>
</dbReference>
<protein>
    <recommendedName>
        <fullName evidence="2">PiggyBac transposable element-derived protein domain-containing protein</fullName>
    </recommendedName>
</protein>
<dbReference type="PANTHER" id="PTHR46599:SF3">
    <property type="entry name" value="PIGGYBAC TRANSPOSABLE ELEMENT-DERIVED PROTEIN 4"/>
    <property type="match status" value="1"/>
</dbReference>
<dbReference type="EMBL" id="KZ309164">
    <property type="protein sequence ID" value="KAG8237377.1"/>
    <property type="molecule type" value="Genomic_DNA"/>
</dbReference>
<evidence type="ECO:0000256" key="1">
    <source>
        <dbReference type="SAM" id="MobiDB-lite"/>
    </source>
</evidence>
<feature type="region of interest" description="Disordered" evidence="1">
    <location>
        <begin position="211"/>
        <end position="230"/>
    </location>
</feature>
<dbReference type="Proteomes" id="UP000792457">
    <property type="component" value="Unassembled WGS sequence"/>
</dbReference>
<reference evidence="3" key="1">
    <citation type="submission" date="2013-04" db="EMBL/GenBank/DDBJ databases">
        <authorList>
            <person name="Qu J."/>
            <person name="Murali S.C."/>
            <person name="Bandaranaike D."/>
            <person name="Bellair M."/>
            <person name="Blankenburg K."/>
            <person name="Chao H."/>
            <person name="Dinh H."/>
            <person name="Doddapaneni H."/>
            <person name="Downs B."/>
            <person name="Dugan-Rocha S."/>
            <person name="Elkadiri S."/>
            <person name="Gnanaolivu R.D."/>
            <person name="Hernandez B."/>
            <person name="Javaid M."/>
            <person name="Jayaseelan J.C."/>
            <person name="Lee S."/>
            <person name="Li M."/>
            <person name="Ming W."/>
            <person name="Munidasa M."/>
            <person name="Muniz J."/>
            <person name="Nguyen L."/>
            <person name="Ongeri F."/>
            <person name="Osuji N."/>
            <person name="Pu L.-L."/>
            <person name="Puazo M."/>
            <person name="Qu C."/>
            <person name="Quiroz J."/>
            <person name="Raj R."/>
            <person name="Weissenberger G."/>
            <person name="Xin Y."/>
            <person name="Zou X."/>
            <person name="Han Y."/>
            <person name="Richards S."/>
            <person name="Worley K."/>
            <person name="Muzny D."/>
            <person name="Gibbs R."/>
        </authorList>
    </citation>
    <scope>NUCLEOTIDE SEQUENCE</scope>
    <source>
        <strain evidence="3">Sampled in the wild</strain>
    </source>
</reference>
<evidence type="ECO:0000313" key="4">
    <source>
        <dbReference type="Proteomes" id="UP000792457"/>
    </source>
</evidence>
<accession>A0A8K0KLP4</accession>
<dbReference type="OrthoDB" id="75807at2759"/>
<feature type="domain" description="PiggyBac transposable element-derived protein" evidence="2">
    <location>
        <begin position="13"/>
        <end position="66"/>
    </location>
</feature>
<dbReference type="Pfam" id="PF13843">
    <property type="entry name" value="DDE_Tnp_1_7"/>
    <property type="match status" value="1"/>
</dbReference>
<keyword evidence="4" id="KW-1185">Reference proteome</keyword>
<gene>
    <name evidence="3" type="ORF">J437_LFUL013012</name>
</gene>
<name>A0A8K0KLP4_LADFU</name>
<dbReference type="InterPro" id="IPR029526">
    <property type="entry name" value="PGBD"/>
</dbReference>
<reference evidence="3" key="2">
    <citation type="submission" date="2017-10" db="EMBL/GenBank/DDBJ databases">
        <title>Ladona fulva Genome sequencing and assembly.</title>
        <authorList>
            <person name="Murali S."/>
            <person name="Richards S."/>
            <person name="Bandaranaike D."/>
            <person name="Bellair M."/>
            <person name="Blankenburg K."/>
            <person name="Chao H."/>
            <person name="Dinh H."/>
            <person name="Doddapaneni H."/>
            <person name="Dugan-Rocha S."/>
            <person name="Elkadiri S."/>
            <person name="Gnanaolivu R."/>
            <person name="Hernandez B."/>
            <person name="Skinner E."/>
            <person name="Javaid M."/>
            <person name="Lee S."/>
            <person name="Li M."/>
            <person name="Ming W."/>
            <person name="Munidasa M."/>
            <person name="Muniz J."/>
            <person name="Nguyen L."/>
            <person name="Hughes D."/>
            <person name="Osuji N."/>
            <person name="Pu L.-L."/>
            <person name="Puazo M."/>
            <person name="Qu C."/>
            <person name="Quiroz J."/>
            <person name="Raj R."/>
            <person name="Weissenberger G."/>
            <person name="Xin Y."/>
            <person name="Zou X."/>
            <person name="Han Y."/>
            <person name="Worley K."/>
            <person name="Muzny D."/>
            <person name="Gibbs R."/>
        </authorList>
    </citation>
    <scope>NUCLEOTIDE SEQUENCE</scope>
    <source>
        <strain evidence="3">Sampled in the wild</strain>
    </source>
</reference>